<evidence type="ECO:0000256" key="1">
    <source>
        <dbReference type="ARBA" id="ARBA00022723"/>
    </source>
</evidence>
<dbReference type="KEGG" id="tet:TTHERM_00001090"/>
<evidence type="ECO:0000313" key="9">
    <source>
        <dbReference type="Proteomes" id="UP000009168"/>
    </source>
</evidence>
<proteinExistence type="predicted"/>
<feature type="region of interest" description="Disordered" evidence="5">
    <location>
        <begin position="614"/>
        <end position="691"/>
    </location>
</feature>
<dbReference type="SUPFAM" id="SSF57850">
    <property type="entry name" value="RING/U-box"/>
    <property type="match status" value="1"/>
</dbReference>
<keyword evidence="6" id="KW-1133">Transmembrane helix</keyword>
<protein>
    <submittedName>
        <fullName evidence="8">Zinc finger protein</fullName>
    </submittedName>
</protein>
<keyword evidence="2 4" id="KW-0863">Zinc-finger</keyword>
<dbReference type="InterPro" id="IPR013083">
    <property type="entry name" value="Znf_RING/FYVE/PHD"/>
</dbReference>
<dbReference type="HOGENOM" id="CLU_317258_0_0_1"/>
<dbReference type="PROSITE" id="PS50089">
    <property type="entry name" value="ZF_RING_2"/>
    <property type="match status" value="1"/>
</dbReference>
<dbReference type="PANTHER" id="PTHR14155:SF627">
    <property type="entry name" value="OS06G0192800 PROTEIN"/>
    <property type="match status" value="1"/>
</dbReference>
<keyword evidence="6" id="KW-0812">Transmembrane</keyword>
<feature type="transmembrane region" description="Helical" evidence="6">
    <location>
        <begin position="829"/>
        <end position="858"/>
    </location>
</feature>
<keyword evidence="6" id="KW-0472">Membrane</keyword>
<feature type="transmembrane region" description="Helical" evidence="6">
    <location>
        <begin position="443"/>
        <end position="465"/>
    </location>
</feature>
<accession>Q22SM6</accession>
<evidence type="ECO:0000256" key="4">
    <source>
        <dbReference type="PROSITE-ProRule" id="PRU00175"/>
    </source>
</evidence>
<evidence type="ECO:0000256" key="3">
    <source>
        <dbReference type="ARBA" id="ARBA00022833"/>
    </source>
</evidence>
<dbReference type="AlphaFoldDB" id="Q22SM6"/>
<reference evidence="9" key="1">
    <citation type="journal article" date="2006" name="PLoS Biol.">
        <title>Macronuclear genome sequence of the ciliate Tetrahymena thermophila, a model eukaryote.</title>
        <authorList>
            <person name="Eisen J.A."/>
            <person name="Coyne R.S."/>
            <person name="Wu M."/>
            <person name="Wu D."/>
            <person name="Thiagarajan M."/>
            <person name="Wortman J.R."/>
            <person name="Badger J.H."/>
            <person name="Ren Q."/>
            <person name="Amedeo P."/>
            <person name="Jones K.M."/>
            <person name="Tallon L.J."/>
            <person name="Delcher A.L."/>
            <person name="Salzberg S.L."/>
            <person name="Silva J.C."/>
            <person name="Haas B.J."/>
            <person name="Majoros W.H."/>
            <person name="Farzad M."/>
            <person name="Carlton J.M."/>
            <person name="Smith R.K. Jr."/>
            <person name="Garg J."/>
            <person name="Pearlman R.E."/>
            <person name="Karrer K.M."/>
            <person name="Sun L."/>
            <person name="Manning G."/>
            <person name="Elde N.C."/>
            <person name="Turkewitz A.P."/>
            <person name="Asai D.J."/>
            <person name="Wilkes D.E."/>
            <person name="Wang Y."/>
            <person name="Cai H."/>
            <person name="Collins K."/>
            <person name="Stewart B.A."/>
            <person name="Lee S.R."/>
            <person name="Wilamowska K."/>
            <person name="Weinberg Z."/>
            <person name="Ruzzo W.L."/>
            <person name="Wloga D."/>
            <person name="Gaertig J."/>
            <person name="Frankel J."/>
            <person name="Tsao C.-C."/>
            <person name="Gorovsky M.A."/>
            <person name="Keeling P.J."/>
            <person name="Waller R.F."/>
            <person name="Patron N.J."/>
            <person name="Cherry J.M."/>
            <person name="Stover N.A."/>
            <person name="Krieger C.J."/>
            <person name="del Toro C."/>
            <person name="Ryder H.F."/>
            <person name="Williamson S.C."/>
            <person name="Barbeau R.A."/>
            <person name="Hamilton E.P."/>
            <person name="Orias E."/>
        </authorList>
    </citation>
    <scope>NUCLEOTIDE SEQUENCE [LARGE SCALE GENOMIC DNA]</scope>
    <source>
        <strain evidence="9">SB210</strain>
    </source>
</reference>
<feature type="region of interest" description="Disordered" evidence="5">
    <location>
        <begin position="515"/>
        <end position="536"/>
    </location>
</feature>
<feature type="transmembrane region" description="Helical" evidence="6">
    <location>
        <begin position="415"/>
        <end position="431"/>
    </location>
</feature>
<organism evidence="8 9">
    <name type="scientific">Tetrahymena thermophila (strain SB210)</name>
    <dbReference type="NCBI Taxonomy" id="312017"/>
    <lineage>
        <taxon>Eukaryota</taxon>
        <taxon>Sar</taxon>
        <taxon>Alveolata</taxon>
        <taxon>Ciliophora</taxon>
        <taxon>Intramacronucleata</taxon>
        <taxon>Oligohymenophorea</taxon>
        <taxon>Hymenostomatida</taxon>
        <taxon>Tetrahymenina</taxon>
        <taxon>Tetrahymenidae</taxon>
        <taxon>Tetrahymena</taxon>
    </lineage>
</organism>
<gene>
    <name evidence="8" type="ORF">TTHERM_00001090</name>
</gene>
<keyword evidence="3" id="KW-0862">Zinc</keyword>
<dbReference type="InParanoid" id="Q22SM6"/>
<feature type="domain" description="RING-type" evidence="7">
    <location>
        <begin position="926"/>
        <end position="968"/>
    </location>
</feature>
<keyword evidence="9" id="KW-1185">Reference proteome</keyword>
<dbReference type="InterPro" id="IPR001841">
    <property type="entry name" value="Znf_RING"/>
</dbReference>
<evidence type="ECO:0000256" key="2">
    <source>
        <dbReference type="ARBA" id="ARBA00022771"/>
    </source>
</evidence>
<dbReference type="InterPro" id="IPR053238">
    <property type="entry name" value="RING-H2_zinc_finger"/>
</dbReference>
<dbReference type="RefSeq" id="XP_001007991.2">
    <property type="nucleotide sequence ID" value="XM_001007991.2"/>
</dbReference>
<feature type="transmembrane region" description="Helical" evidence="6">
    <location>
        <begin position="864"/>
        <end position="887"/>
    </location>
</feature>
<evidence type="ECO:0000259" key="7">
    <source>
        <dbReference type="PROSITE" id="PS50089"/>
    </source>
</evidence>
<dbReference type="GeneID" id="7832342"/>
<dbReference type="Gene3D" id="3.30.40.10">
    <property type="entry name" value="Zinc/RING finger domain, C3HC4 (zinc finger)"/>
    <property type="match status" value="1"/>
</dbReference>
<evidence type="ECO:0000256" key="6">
    <source>
        <dbReference type="SAM" id="Phobius"/>
    </source>
</evidence>
<dbReference type="PANTHER" id="PTHR14155">
    <property type="entry name" value="RING FINGER DOMAIN-CONTAINING"/>
    <property type="match status" value="1"/>
</dbReference>
<evidence type="ECO:0000313" key="8">
    <source>
        <dbReference type="EMBL" id="EAR87746.2"/>
    </source>
</evidence>
<evidence type="ECO:0000256" key="5">
    <source>
        <dbReference type="SAM" id="MobiDB-lite"/>
    </source>
</evidence>
<dbReference type="EMBL" id="GG662845">
    <property type="protein sequence ID" value="EAR87746.2"/>
    <property type="molecule type" value="Genomic_DNA"/>
</dbReference>
<keyword evidence="1" id="KW-0479">Metal-binding</keyword>
<dbReference type="Proteomes" id="UP000009168">
    <property type="component" value="Unassembled WGS sequence"/>
</dbReference>
<dbReference type="OrthoDB" id="9984778at2759"/>
<name>Q22SM6_TETTS</name>
<sequence length="973" mass="114183">MQINQPDIKIQSSFQDTRDELQQNILANQSLNSSKNQIEYCKANFIQNNIEFNQNEDVEDLQFISKDIQNFVKVAADNSQINNDQEKIQHENKEWDEGLIVFNNIEEQISFQQTNEFQNNEQIKVIQNSQNSKKKIEIEQLALNFENIKGDQIFQKMENDQIEQFGNYSEKQENKQKLENSVQYLIERSNNLDIQIKENKQEENLNKILMNSFKGEGVVLNKGKFLLKRSNSELYISNEPNQKNNYDQNKNQKRMLSANDIIDLDQSTNQIFTKATTILKDDSKENLDINQDIIQNQELKVQESKGQQVDDENQNLRNVEQIAPLQEANQIINQENQAQNASQQEIQLQQNNNQNQPQDQAVVAPQNQSDEYSFQLQQTQAYISSLRYRLELRTQSINSLNSILCQKLKFKKIQLIIYYFPLCIGFLYLMIRNASQFCNATILAHFCLYTLFSFRNFLLNIYVYMKSQQHLSTLNLYEVNILSHDLFFYLISDLQIQYKKQKDLQNKIEQISIQQPQDQEQANQNDNISNNNNNINNASIQNNQVINIPQNNYMLAQQNVQIQNNQYVANNNISMHQIDQAIPEEYVQLIMTAIKYQQSLQQQQSQVNNIVNQNRANNNSNNQQYSNNNSNSNQNQISFQGFNNNNNVVFNNQINNNNNQNSNNNIQNLQVNSNGQINSNTSNSNNNIDNPNLIEAQCEQNAQNVNEANQNKQSKQNISAIENYYLIQVFNLTIKIIKDTNILQNILLNSPNIRENRVSYDYYQKHLLQINHINRSNIKDTDYLLDNNQQMLYQINSNLIQREIEVIIKYKDRLLLSKIMRVYSFLEEYYLVIYNLLEFTFSFCYPSEINVAIVFSFYYSIVNWLQIIIVTVALIFMLIALIFYLFFQLLACKSKKELKTHSLNDIKNTLQSTKKYTEQELSELCCIICLVEFEEKDQVYLSDCCKRCFHKGCIIEWFKVNQKCPMCRAVALY</sequence>
<dbReference type="GO" id="GO:0008270">
    <property type="term" value="F:zinc ion binding"/>
    <property type="evidence" value="ECO:0007669"/>
    <property type="project" value="UniProtKB-KW"/>
</dbReference>
<dbReference type="Pfam" id="PF13639">
    <property type="entry name" value="zf-RING_2"/>
    <property type="match status" value="1"/>
</dbReference>